<feature type="domain" description="Putative Flp pilus-assembly TadG-like N-terminal" evidence="2">
    <location>
        <begin position="1"/>
        <end position="43"/>
    </location>
</feature>
<evidence type="ECO:0000313" key="4">
    <source>
        <dbReference type="Proteomes" id="UP000053070"/>
    </source>
</evidence>
<accession>A0A0G9MUD6</accession>
<name>A0A0G9MUD6_9SPHN</name>
<sequence length="616" mass="68791">MAIFAASLFPMLALIGGGVDMGRAYLAQAKLQQACDAGVLAARQRLGAEVAVNNVVPSDVATTGQRFFNLNFANGIYGTENRSFQMTLENDYAISGVASVDVPTTLMRVFGRDRMDVSVTCEGLLNFSNLDVMMVLDTTGSMRHTNAGDTMSRLESVKAVIRNFHTQIEAGKAPNTQIRYGFVPYATNVNVGHLLQDEWVVSNWTYQGREDTGIRIPNEAIGRTFARNWTYVSGNRSDWSTISTYAATWEEASSADQNGRWRCNGSQPSGNVAVTDTENGRPRMEMQRSPLAILTIQQMTRTHNGTRYRTRRNGQVCEVQQQVDTNHVQNYERVTEVPSFDRTLWRYAPISRDVSAWRSEQQGCIEERDTYRIDDYDNVDFSRALDLDIDLVPTAGDPSTQWRPRYPEEIYVRSIKGNGSGDFTTRAVRTTDNYVDSGRWWFSDCPAAAQKLEEMDSDELDGYLDTLRPYGATYHDIGMIWGGRLLSPTGLYAAENGDANGRTRSRHLIWMTDGQTEPYDLAYGAYGIDPLDQRRWDGDSDAEELSSVIENRFGVACEQVKNRNITVWVIAFGTGLTDLMTECAGPGRSFEASNAEELNDAFEAIANAMSELRITG</sequence>
<dbReference type="Gene3D" id="3.40.50.410">
    <property type="entry name" value="von Willebrand factor, type A domain"/>
    <property type="match status" value="2"/>
</dbReference>
<dbReference type="AlphaFoldDB" id="A0A0G9MUD6"/>
<organism evidence="3 4">
    <name type="scientific">Aurantiacibacter gangjinensis</name>
    <dbReference type="NCBI Taxonomy" id="502682"/>
    <lineage>
        <taxon>Bacteria</taxon>
        <taxon>Pseudomonadati</taxon>
        <taxon>Pseudomonadota</taxon>
        <taxon>Alphaproteobacteria</taxon>
        <taxon>Sphingomonadales</taxon>
        <taxon>Erythrobacteraceae</taxon>
        <taxon>Aurantiacibacter</taxon>
    </lineage>
</organism>
<keyword evidence="4" id="KW-1185">Reference proteome</keyword>
<dbReference type="InterPro" id="IPR036465">
    <property type="entry name" value="vWFA_dom_sf"/>
</dbReference>
<dbReference type="Pfam" id="PF13400">
    <property type="entry name" value="Tad"/>
    <property type="match status" value="1"/>
</dbReference>
<reference evidence="3 4" key="1">
    <citation type="submission" date="2015-04" db="EMBL/GenBank/DDBJ databases">
        <title>The draft genome sequence of Erythrobacr gangjinensis K7-2.</title>
        <authorList>
            <person name="Zhuang L."/>
            <person name="Liu Y."/>
            <person name="Shao Z."/>
        </authorList>
    </citation>
    <scope>NUCLEOTIDE SEQUENCE [LARGE SCALE GENOMIC DNA]</scope>
    <source>
        <strain evidence="3 4">K7-2</strain>
    </source>
</reference>
<feature type="region of interest" description="Disordered" evidence="1">
    <location>
        <begin position="257"/>
        <end position="277"/>
    </location>
</feature>
<dbReference type="InterPro" id="IPR028087">
    <property type="entry name" value="Tad_N"/>
</dbReference>
<evidence type="ECO:0000256" key="1">
    <source>
        <dbReference type="SAM" id="MobiDB-lite"/>
    </source>
</evidence>
<protein>
    <recommendedName>
        <fullName evidence="2">Putative Flp pilus-assembly TadG-like N-terminal domain-containing protein</fullName>
    </recommendedName>
</protein>
<evidence type="ECO:0000259" key="2">
    <source>
        <dbReference type="Pfam" id="PF13400"/>
    </source>
</evidence>
<proteinExistence type="predicted"/>
<comment type="caution">
    <text evidence="3">The sequence shown here is derived from an EMBL/GenBank/DDBJ whole genome shotgun (WGS) entry which is preliminary data.</text>
</comment>
<feature type="compositionally biased region" description="Polar residues" evidence="1">
    <location>
        <begin position="264"/>
        <end position="277"/>
    </location>
</feature>
<dbReference type="STRING" id="502682.BMF35_a1959"/>
<evidence type="ECO:0000313" key="3">
    <source>
        <dbReference type="EMBL" id="KLE32938.1"/>
    </source>
</evidence>
<dbReference type="SUPFAM" id="SSF53300">
    <property type="entry name" value="vWA-like"/>
    <property type="match status" value="1"/>
</dbReference>
<gene>
    <name evidence="3" type="ORF">AAW01_02690</name>
</gene>
<dbReference type="PATRIC" id="fig|502682.8.peg.549"/>
<dbReference type="Proteomes" id="UP000053070">
    <property type="component" value="Unassembled WGS sequence"/>
</dbReference>
<dbReference type="EMBL" id="LBHC01000001">
    <property type="protein sequence ID" value="KLE32938.1"/>
    <property type="molecule type" value="Genomic_DNA"/>
</dbReference>